<comment type="caution">
    <text evidence="1">The sequence shown here is derived from an EMBL/GenBank/DDBJ whole genome shotgun (WGS) entry which is preliminary data.</text>
</comment>
<accession>A0A0F9KN47</accession>
<organism evidence="1">
    <name type="scientific">marine sediment metagenome</name>
    <dbReference type="NCBI Taxonomy" id="412755"/>
    <lineage>
        <taxon>unclassified sequences</taxon>
        <taxon>metagenomes</taxon>
        <taxon>ecological metagenomes</taxon>
    </lineage>
</organism>
<protein>
    <submittedName>
        <fullName evidence="1">Uncharacterized protein</fullName>
    </submittedName>
</protein>
<name>A0A0F9KN47_9ZZZZ</name>
<evidence type="ECO:0000313" key="1">
    <source>
        <dbReference type="EMBL" id="KKM23543.1"/>
    </source>
</evidence>
<sequence>MKYTIKQHYRRLQGRCLRCGRTRAVAKAQIAKWNCYDAIRRGDYQRHLWNMR</sequence>
<dbReference type="EMBL" id="LAZR01013104">
    <property type="protein sequence ID" value="KKM23543.1"/>
    <property type="molecule type" value="Genomic_DNA"/>
</dbReference>
<gene>
    <name evidence="1" type="ORF">LCGC14_1614180</name>
</gene>
<reference evidence="1" key="1">
    <citation type="journal article" date="2015" name="Nature">
        <title>Complex archaea that bridge the gap between prokaryotes and eukaryotes.</title>
        <authorList>
            <person name="Spang A."/>
            <person name="Saw J.H."/>
            <person name="Jorgensen S.L."/>
            <person name="Zaremba-Niedzwiedzka K."/>
            <person name="Martijn J."/>
            <person name="Lind A.E."/>
            <person name="van Eijk R."/>
            <person name="Schleper C."/>
            <person name="Guy L."/>
            <person name="Ettema T.J."/>
        </authorList>
    </citation>
    <scope>NUCLEOTIDE SEQUENCE</scope>
</reference>
<proteinExistence type="predicted"/>
<dbReference type="AlphaFoldDB" id="A0A0F9KN47"/>